<dbReference type="Pfam" id="PF20257">
    <property type="entry name" value="SAM_HAT_C"/>
    <property type="match status" value="1"/>
</dbReference>
<dbReference type="Pfam" id="PF01887">
    <property type="entry name" value="SAM_HAT_N"/>
    <property type="match status" value="1"/>
</dbReference>
<name>A0AA96Y804_9CYAN</name>
<evidence type="ECO:0000256" key="2">
    <source>
        <dbReference type="ARBA" id="ARBA00024035"/>
    </source>
</evidence>
<dbReference type="InterPro" id="IPR046470">
    <property type="entry name" value="SAM_HAT_C"/>
</dbReference>
<dbReference type="InterPro" id="IPR023227">
    <property type="entry name" value="SAM_OH_AdoTrfase_C_sf"/>
</dbReference>
<dbReference type="AlphaFoldDB" id="A0AA96Y804"/>
<comment type="similarity">
    <text evidence="2">Belongs to the SAM hydrolase / SAM-dependent halogenase family.</text>
</comment>
<dbReference type="PANTHER" id="PTHR35092:SF1">
    <property type="entry name" value="CHLORINASE MJ1651"/>
    <property type="match status" value="1"/>
</dbReference>
<organism evidence="5">
    <name type="scientific">Thermoleptolyngbya oregonensis NK1-22</name>
    <dbReference type="NCBI Taxonomy" id="2547457"/>
    <lineage>
        <taxon>Bacteria</taxon>
        <taxon>Bacillati</taxon>
        <taxon>Cyanobacteriota</taxon>
        <taxon>Cyanophyceae</taxon>
        <taxon>Oculatellales</taxon>
        <taxon>Oculatellaceae</taxon>
        <taxon>Thermoleptolyngbya</taxon>
    </lineage>
</organism>
<dbReference type="PANTHER" id="PTHR35092">
    <property type="entry name" value="CHLORINASE MJ1651"/>
    <property type="match status" value="1"/>
</dbReference>
<evidence type="ECO:0000259" key="3">
    <source>
        <dbReference type="Pfam" id="PF01887"/>
    </source>
</evidence>
<feature type="domain" description="S-adenosyl-l-methionine hydroxide adenosyltransferase N-terminal" evidence="3">
    <location>
        <begin position="4"/>
        <end position="150"/>
    </location>
</feature>
<evidence type="ECO:0000313" key="5">
    <source>
        <dbReference type="EMBL" id="WOB41765.1"/>
    </source>
</evidence>
<dbReference type="RefSeq" id="WP_316789599.1">
    <property type="nucleotide sequence ID" value="NZ_CP053540.1"/>
</dbReference>
<accession>A0AA96Y804</accession>
<keyword evidence="1" id="KW-0949">S-adenosyl-L-methionine</keyword>
<dbReference type="InterPro" id="IPR023228">
    <property type="entry name" value="SAM_OH_AdoTrfase_N_sf"/>
</dbReference>
<dbReference type="SUPFAM" id="SSF102522">
    <property type="entry name" value="Bacterial fluorinating enzyme, N-terminal domain"/>
    <property type="match status" value="1"/>
</dbReference>
<dbReference type="InterPro" id="IPR046469">
    <property type="entry name" value="SAM_HAT_N"/>
</dbReference>
<dbReference type="Gene3D" id="2.40.30.90">
    <property type="entry name" value="Bacterial fluorinating enzyme like"/>
    <property type="match status" value="1"/>
</dbReference>
<dbReference type="Gene3D" id="3.40.50.10790">
    <property type="entry name" value="S-adenosyl-l-methionine hydroxide adenosyltransferase, N-terminal"/>
    <property type="match status" value="1"/>
</dbReference>
<reference evidence="5" key="1">
    <citation type="submission" date="2020-05" db="EMBL/GenBank/DDBJ databases">
        <authorList>
            <person name="Zhu T."/>
            <person name="Keshari N."/>
            <person name="Lu X."/>
        </authorList>
    </citation>
    <scope>NUCLEOTIDE SEQUENCE</scope>
    <source>
        <strain evidence="5">NK1-22</strain>
    </source>
</reference>
<proteinExistence type="inferred from homology"/>
<protein>
    <submittedName>
        <fullName evidence="5">SAM-dependent chlorinase/fluorinase</fullName>
    </submittedName>
</protein>
<evidence type="ECO:0000256" key="1">
    <source>
        <dbReference type="ARBA" id="ARBA00022691"/>
    </source>
</evidence>
<sequence>MGVLTLLTDFGLTDTYVGVMKGAIAQINPTLTVIDLTHHIPPQDIAAARFHLMTAYPYFPADTVHVAVVDPGVGGQRRAIALQLSDGYLVGPDNGLFGGVLAHRPVLAAVELSNPAYWRVPSPSATFHGRDVFAPVGAHLASGVALAELGRAIAPDSLIQLDLPPWNREGQVLTGHIQAIDHFGNAITTIPGSAVLGCIWNLRVWNLRVGVAASLAEQYGPIPGCKTYADSAPGSLLALIGSHGYVEIACNQGNAQQQLGLAVGDAVQIVLGQLG</sequence>
<dbReference type="PIRSF" id="PIRSF006779">
    <property type="entry name" value="UCP006779"/>
    <property type="match status" value="1"/>
</dbReference>
<dbReference type="InterPro" id="IPR002747">
    <property type="entry name" value="SAM_OH_AdoTrfase"/>
</dbReference>
<evidence type="ECO:0000259" key="4">
    <source>
        <dbReference type="Pfam" id="PF20257"/>
    </source>
</evidence>
<dbReference type="SUPFAM" id="SSF101852">
    <property type="entry name" value="Bacterial fluorinating enzyme, C-terminal domain"/>
    <property type="match status" value="1"/>
</dbReference>
<gene>
    <name evidence="5" type="ORF">HNI00_00130</name>
</gene>
<dbReference type="KEGG" id="tog:HNI00_00130"/>
<feature type="domain" description="S-adenosyl-l-methionine hydroxide adenosyltransferase C-terminal" evidence="4">
    <location>
        <begin position="175"/>
        <end position="268"/>
    </location>
</feature>
<dbReference type="EMBL" id="CP053540">
    <property type="protein sequence ID" value="WOB41765.1"/>
    <property type="molecule type" value="Genomic_DNA"/>
</dbReference>